<organism evidence="2 4">
    <name type="scientific">Leptospira perolatii</name>
    <dbReference type="NCBI Taxonomy" id="2023191"/>
    <lineage>
        <taxon>Bacteria</taxon>
        <taxon>Pseudomonadati</taxon>
        <taxon>Spirochaetota</taxon>
        <taxon>Spirochaetia</taxon>
        <taxon>Leptospirales</taxon>
        <taxon>Leptospiraceae</taxon>
        <taxon>Leptospira</taxon>
    </lineage>
</organism>
<sequence length="148" mass="15594">MTFTSLKAAPSYGMAGCGFGSMILAKDSRIMQIFAATTNQYSGQTFSITTGTSNCSTDGVVHNDKAKEVFVSVHRESLEQEMAIGNGEKLSALGYLFGCSPSADAHFGQVLKQKFQALPIGNPDPNSLISAVKTTIVADSVLSQSCTL</sequence>
<dbReference type="Pfam" id="PF11220">
    <property type="entry name" value="DUF3015"/>
    <property type="match status" value="1"/>
</dbReference>
<evidence type="ECO:0000313" key="4">
    <source>
        <dbReference type="Proteomes" id="UP000231990"/>
    </source>
</evidence>
<accession>A0A2M9ZNV3</accession>
<evidence type="ECO:0000313" key="3">
    <source>
        <dbReference type="Proteomes" id="UP000231962"/>
    </source>
</evidence>
<evidence type="ECO:0000313" key="1">
    <source>
        <dbReference type="EMBL" id="PJZ68971.1"/>
    </source>
</evidence>
<dbReference type="Proteomes" id="UP000231962">
    <property type="component" value="Unassembled WGS sequence"/>
</dbReference>
<comment type="caution">
    <text evidence="2">The sequence shown here is derived from an EMBL/GenBank/DDBJ whole genome shotgun (WGS) entry which is preliminary data.</text>
</comment>
<reference evidence="3 4" key="1">
    <citation type="submission" date="2017-07" db="EMBL/GenBank/DDBJ databases">
        <title>Leptospira spp. isolated from tropical soils.</title>
        <authorList>
            <person name="Thibeaux R."/>
            <person name="Iraola G."/>
            <person name="Ferres I."/>
            <person name="Bierque E."/>
            <person name="Girault D."/>
            <person name="Soupe-Gilbert M.-E."/>
            <person name="Picardeau M."/>
            <person name="Goarant C."/>
        </authorList>
    </citation>
    <scope>NUCLEOTIDE SEQUENCE [LARGE SCALE GENOMIC DNA]</scope>
    <source>
        <strain evidence="2 4">FH1-B-B1</strain>
        <strain evidence="1 3">FH1-B-C1</strain>
    </source>
</reference>
<dbReference type="EMBL" id="NPDZ01000004">
    <property type="protein sequence ID" value="PJZ73671.1"/>
    <property type="molecule type" value="Genomic_DNA"/>
</dbReference>
<evidence type="ECO:0000313" key="2">
    <source>
        <dbReference type="EMBL" id="PJZ73671.1"/>
    </source>
</evidence>
<evidence type="ECO:0008006" key="5">
    <source>
        <dbReference type="Google" id="ProtNLM"/>
    </source>
</evidence>
<proteinExistence type="predicted"/>
<gene>
    <name evidence="1" type="ORF">CH360_13840</name>
    <name evidence="2" type="ORF">CH373_07875</name>
</gene>
<dbReference type="Proteomes" id="UP000231990">
    <property type="component" value="Unassembled WGS sequence"/>
</dbReference>
<dbReference type="EMBL" id="NPDY01000014">
    <property type="protein sequence ID" value="PJZ68971.1"/>
    <property type="molecule type" value="Genomic_DNA"/>
</dbReference>
<dbReference type="AlphaFoldDB" id="A0A2M9ZNV3"/>
<dbReference type="InterPro" id="IPR021383">
    <property type="entry name" value="DUF3015"/>
</dbReference>
<dbReference type="OrthoDB" id="334910at2"/>
<protein>
    <recommendedName>
        <fullName evidence="5">DUF3015 domain-containing protein</fullName>
    </recommendedName>
</protein>
<keyword evidence="3" id="KW-1185">Reference proteome</keyword>
<name>A0A2M9ZNV3_9LEPT</name>